<gene>
    <name evidence="1" type="ORF">PAHAL_4G256400</name>
</gene>
<dbReference type="EMBL" id="CM008049">
    <property type="protein sequence ID" value="PVH48127.1"/>
    <property type="molecule type" value="Genomic_DNA"/>
</dbReference>
<dbReference type="Gramene" id="PVH48127">
    <property type="protein sequence ID" value="PVH48127"/>
    <property type="gene ID" value="PAHAL_4G256400"/>
</dbReference>
<sequence length="49" mass="5291">MDGIKEGEVTGDFFFSGSQTILAANKQPELLPCVEGQVIKVILVFNPLP</sequence>
<reference evidence="1" key="1">
    <citation type="submission" date="2018-04" db="EMBL/GenBank/DDBJ databases">
        <title>WGS assembly of Panicum hallii.</title>
        <authorList>
            <person name="Lovell J."/>
            <person name="Jenkins J."/>
            <person name="Lowry D."/>
            <person name="Mamidi S."/>
            <person name="Sreedasyam A."/>
            <person name="Weng X."/>
            <person name="Barry K."/>
            <person name="Bonette J."/>
            <person name="Campitelli B."/>
            <person name="Daum C."/>
            <person name="Gordon S."/>
            <person name="Gould B."/>
            <person name="Lipzen A."/>
            <person name="Macqueen A."/>
            <person name="Palacio-Mejia J."/>
            <person name="Plott C."/>
            <person name="Shakirov E."/>
            <person name="Shu S."/>
            <person name="Yoshinaga Y."/>
            <person name="Zane M."/>
            <person name="Rokhsar D."/>
            <person name="Grimwood J."/>
            <person name="Schmutz J."/>
            <person name="Juenger T."/>
        </authorList>
    </citation>
    <scope>NUCLEOTIDE SEQUENCE [LARGE SCALE GENOMIC DNA]</scope>
    <source>
        <strain evidence="1">FIL2</strain>
    </source>
</reference>
<protein>
    <submittedName>
        <fullName evidence="1">Uncharacterized protein</fullName>
    </submittedName>
</protein>
<dbReference type="AlphaFoldDB" id="A0A2T8JDY1"/>
<name>A0A2T8JDY1_9POAL</name>
<dbReference type="Proteomes" id="UP000243499">
    <property type="component" value="Chromosome 4"/>
</dbReference>
<organism evidence="1">
    <name type="scientific">Panicum hallii</name>
    <dbReference type="NCBI Taxonomy" id="206008"/>
    <lineage>
        <taxon>Eukaryota</taxon>
        <taxon>Viridiplantae</taxon>
        <taxon>Streptophyta</taxon>
        <taxon>Embryophyta</taxon>
        <taxon>Tracheophyta</taxon>
        <taxon>Spermatophyta</taxon>
        <taxon>Magnoliopsida</taxon>
        <taxon>Liliopsida</taxon>
        <taxon>Poales</taxon>
        <taxon>Poaceae</taxon>
        <taxon>PACMAD clade</taxon>
        <taxon>Panicoideae</taxon>
        <taxon>Panicodae</taxon>
        <taxon>Paniceae</taxon>
        <taxon>Panicinae</taxon>
        <taxon>Panicum</taxon>
        <taxon>Panicum sect. Panicum</taxon>
    </lineage>
</organism>
<proteinExistence type="predicted"/>
<evidence type="ECO:0000313" key="1">
    <source>
        <dbReference type="EMBL" id="PVH48127.1"/>
    </source>
</evidence>
<accession>A0A2T8JDY1</accession>